<name>A0ABV7YKN3_9ACTN</name>
<dbReference type="Pfam" id="PF24623">
    <property type="entry name" value="Phage_zn_bind_8"/>
    <property type="match status" value="1"/>
</dbReference>
<accession>A0ABV7YKN3</accession>
<dbReference type="EMBL" id="JBHRZH010000041">
    <property type="protein sequence ID" value="MFC3765688.1"/>
    <property type="molecule type" value="Genomic_DNA"/>
</dbReference>
<feature type="domain" description="DNA-binding phage zinc finger" evidence="1">
    <location>
        <begin position="8"/>
        <end position="56"/>
    </location>
</feature>
<organism evidence="2 3">
    <name type="scientific">Tenggerimyces flavus</name>
    <dbReference type="NCBI Taxonomy" id="1708749"/>
    <lineage>
        <taxon>Bacteria</taxon>
        <taxon>Bacillati</taxon>
        <taxon>Actinomycetota</taxon>
        <taxon>Actinomycetes</taxon>
        <taxon>Propionibacteriales</taxon>
        <taxon>Nocardioidaceae</taxon>
        <taxon>Tenggerimyces</taxon>
    </lineage>
</organism>
<dbReference type="Proteomes" id="UP001595699">
    <property type="component" value="Unassembled WGS sequence"/>
</dbReference>
<dbReference type="InterPro" id="IPR056911">
    <property type="entry name" value="Phage_Znf_bind_put"/>
</dbReference>
<evidence type="ECO:0000313" key="3">
    <source>
        <dbReference type="Proteomes" id="UP001595699"/>
    </source>
</evidence>
<gene>
    <name evidence="2" type="ORF">ACFOUW_32970</name>
</gene>
<proteinExistence type="predicted"/>
<keyword evidence="3" id="KW-1185">Reference proteome</keyword>
<sequence length="72" mass="7915">MIRRDDLPEIVQRVLLSECPLCGSYRGSRCTTAGGKEITDLTRQHTVRLRQAGVVANDGTTARQTIRAALFA</sequence>
<evidence type="ECO:0000313" key="2">
    <source>
        <dbReference type="EMBL" id="MFC3765688.1"/>
    </source>
</evidence>
<reference evidence="3" key="1">
    <citation type="journal article" date="2019" name="Int. J. Syst. Evol. Microbiol.">
        <title>The Global Catalogue of Microorganisms (GCM) 10K type strain sequencing project: providing services to taxonomists for standard genome sequencing and annotation.</title>
        <authorList>
            <consortium name="The Broad Institute Genomics Platform"/>
            <consortium name="The Broad Institute Genome Sequencing Center for Infectious Disease"/>
            <person name="Wu L."/>
            <person name="Ma J."/>
        </authorList>
    </citation>
    <scope>NUCLEOTIDE SEQUENCE [LARGE SCALE GENOMIC DNA]</scope>
    <source>
        <strain evidence="3">CGMCC 4.7241</strain>
    </source>
</reference>
<evidence type="ECO:0000259" key="1">
    <source>
        <dbReference type="Pfam" id="PF24623"/>
    </source>
</evidence>
<comment type="caution">
    <text evidence="2">The sequence shown here is derived from an EMBL/GenBank/DDBJ whole genome shotgun (WGS) entry which is preliminary data.</text>
</comment>
<protein>
    <recommendedName>
        <fullName evidence="1">DNA-binding phage zinc finger domain-containing protein</fullName>
    </recommendedName>
</protein>
<dbReference type="RefSeq" id="WP_205116416.1">
    <property type="nucleotide sequence ID" value="NZ_JAFBCM010000001.1"/>
</dbReference>